<sequence length="247" mass="27059">MATPADLDVAILADPDDLDLRRRYADAIEITDPERAELIRSDLAGTDGTREMMFLHRRIRHRLADPVAHLLVDWRIRNGLIESVTMTARTFIDHSEQVWAHHPVRHLVLTEAAGLMTDVAQVAGLDRLIALDLTGNPIGDDGLTALVDSPHLGRLRWLGLAGCGIGAAGAEALAAATGNLPALRYADLSDNLVDVTAQGCGQHIDGSPVWVEMPPLGQELIARYGALPWLDEQWGWRLYGVVHWDQV</sequence>
<dbReference type="SUPFAM" id="SSF52047">
    <property type="entry name" value="RNI-like"/>
    <property type="match status" value="1"/>
</dbReference>
<protein>
    <recommendedName>
        <fullName evidence="3">Leucine-rich repeat domain-containing protein</fullName>
    </recommendedName>
</protein>
<dbReference type="EMBL" id="SAIY01000011">
    <property type="protein sequence ID" value="NGM15730.1"/>
    <property type="molecule type" value="Genomic_DNA"/>
</dbReference>
<keyword evidence="2" id="KW-1185">Reference proteome</keyword>
<proteinExistence type="predicted"/>
<evidence type="ECO:0008006" key="3">
    <source>
        <dbReference type="Google" id="ProtNLM"/>
    </source>
</evidence>
<comment type="caution">
    <text evidence="1">The sequence shown here is derived from an EMBL/GenBank/DDBJ whole genome shotgun (WGS) entry which is preliminary data.</text>
</comment>
<dbReference type="InterPro" id="IPR001611">
    <property type="entry name" value="Leu-rich_rpt"/>
</dbReference>
<gene>
    <name evidence="1" type="ORF">ENC19_25415</name>
</gene>
<dbReference type="InterPro" id="IPR032675">
    <property type="entry name" value="LRR_dom_sf"/>
</dbReference>
<organism evidence="1 2">
    <name type="scientific">Verrucosispora sioxanthis</name>
    <dbReference type="NCBI Taxonomy" id="2499994"/>
    <lineage>
        <taxon>Bacteria</taxon>
        <taxon>Bacillati</taxon>
        <taxon>Actinomycetota</taxon>
        <taxon>Actinomycetes</taxon>
        <taxon>Micromonosporales</taxon>
        <taxon>Micromonosporaceae</taxon>
        <taxon>Micromonospora</taxon>
    </lineage>
</organism>
<dbReference type="Proteomes" id="UP000478148">
    <property type="component" value="Unassembled WGS sequence"/>
</dbReference>
<dbReference type="Pfam" id="PF13516">
    <property type="entry name" value="LRR_6"/>
    <property type="match status" value="2"/>
</dbReference>
<evidence type="ECO:0000313" key="1">
    <source>
        <dbReference type="EMBL" id="NGM15730.1"/>
    </source>
</evidence>
<dbReference type="Gene3D" id="3.80.10.10">
    <property type="entry name" value="Ribonuclease Inhibitor"/>
    <property type="match status" value="1"/>
</dbReference>
<name>A0A6M1LBV3_9ACTN</name>
<accession>A0A6M1LBV3</accession>
<evidence type="ECO:0000313" key="2">
    <source>
        <dbReference type="Proteomes" id="UP000478148"/>
    </source>
</evidence>
<dbReference type="AlphaFoldDB" id="A0A6M1LBV3"/>
<reference evidence="1 2" key="1">
    <citation type="submission" date="2020-02" db="EMBL/GenBank/DDBJ databases">
        <title>Draft Genome Sequence of Verrucosispora sp. Strain CWR15, Isolated from Gulf of Mexico Sponge.</title>
        <authorList>
            <person name="Kennedy S.J."/>
            <person name="Cella E."/>
            <person name="Azarian T."/>
            <person name="Baker B.J."/>
            <person name="Shaw L.N."/>
        </authorList>
    </citation>
    <scope>NUCLEOTIDE SEQUENCE [LARGE SCALE GENOMIC DNA]</scope>
    <source>
        <strain evidence="1 2">CWR15</strain>
    </source>
</reference>